<keyword evidence="2" id="KW-1185">Reference proteome</keyword>
<reference evidence="1" key="2">
    <citation type="submission" date="2020-11" db="EMBL/GenBank/DDBJ databases">
        <authorList>
            <person name="McCartney M.A."/>
            <person name="Auch B."/>
            <person name="Kono T."/>
            <person name="Mallez S."/>
            <person name="Becker A."/>
            <person name="Gohl D.M."/>
            <person name="Silverstein K.A.T."/>
            <person name="Koren S."/>
            <person name="Bechman K.B."/>
            <person name="Herman A."/>
            <person name="Abrahante J.E."/>
            <person name="Garbe J."/>
        </authorList>
    </citation>
    <scope>NUCLEOTIDE SEQUENCE</scope>
    <source>
        <strain evidence="1">Duluth1</strain>
        <tissue evidence="1">Whole animal</tissue>
    </source>
</reference>
<comment type="caution">
    <text evidence="1">The sequence shown here is derived from an EMBL/GenBank/DDBJ whole genome shotgun (WGS) entry which is preliminary data.</text>
</comment>
<sequence length="73" mass="8325">MFQIKGLIQRLLEVNDGLLEIAGSETDNTTNNFVRGANCSIDAFEQSHWVSLKEVEDLPSYLKQKTEVIKRRS</sequence>
<evidence type="ECO:0000313" key="1">
    <source>
        <dbReference type="EMBL" id="KAH3817668.1"/>
    </source>
</evidence>
<name>A0A9D4JR20_DREPO</name>
<dbReference type="EMBL" id="JAIWYP010000005">
    <property type="protein sequence ID" value="KAH3817668.1"/>
    <property type="molecule type" value="Genomic_DNA"/>
</dbReference>
<organism evidence="1 2">
    <name type="scientific">Dreissena polymorpha</name>
    <name type="common">Zebra mussel</name>
    <name type="synonym">Mytilus polymorpha</name>
    <dbReference type="NCBI Taxonomy" id="45954"/>
    <lineage>
        <taxon>Eukaryota</taxon>
        <taxon>Metazoa</taxon>
        <taxon>Spiralia</taxon>
        <taxon>Lophotrochozoa</taxon>
        <taxon>Mollusca</taxon>
        <taxon>Bivalvia</taxon>
        <taxon>Autobranchia</taxon>
        <taxon>Heteroconchia</taxon>
        <taxon>Euheterodonta</taxon>
        <taxon>Imparidentia</taxon>
        <taxon>Neoheterodontei</taxon>
        <taxon>Myida</taxon>
        <taxon>Dreissenoidea</taxon>
        <taxon>Dreissenidae</taxon>
        <taxon>Dreissena</taxon>
    </lineage>
</organism>
<evidence type="ECO:0000313" key="2">
    <source>
        <dbReference type="Proteomes" id="UP000828390"/>
    </source>
</evidence>
<proteinExistence type="predicted"/>
<dbReference type="Proteomes" id="UP000828390">
    <property type="component" value="Unassembled WGS sequence"/>
</dbReference>
<reference evidence="1" key="1">
    <citation type="journal article" date="2019" name="bioRxiv">
        <title>The Genome of the Zebra Mussel, Dreissena polymorpha: A Resource for Invasive Species Research.</title>
        <authorList>
            <person name="McCartney M.A."/>
            <person name="Auch B."/>
            <person name="Kono T."/>
            <person name="Mallez S."/>
            <person name="Zhang Y."/>
            <person name="Obille A."/>
            <person name="Becker A."/>
            <person name="Abrahante J.E."/>
            <person name="Garbe J."/>
            <person name="Badalamenti J.P."/>
            <person name="Herman A."/>
            <person name="Mangelson H."/>
            <person name="Liachko I."/>
            <person name="Sullivan S."/>
            <person name="Sone E.D."/>
            <person name="Koren S."/>
            <person name="Silverstein K.A.T."/>
            <person name="Beckman K.B."/>
            <person name="Gohl D.M."/>
        </authorList>
    </citation>
    <scope>NUCLEOTIDE SEQUENCE</scope>
    <source>
        <strain evidence="1">Duluth1</strain>
        <tissue evidence="1">Whole animal</tissue>
    </source>
</reference>
<accession>A0A9D4JR20</accession>
<dbReference type="AlphaFoldDB" id="A0A9D4JR20"/>
<gene>
    <name evidence="1" type="ORF">DPMN_119223</name>
</gene>
<protein>
    <submittedName>
        <fullName evidence="1">Uncharacterized protein</fullName>
    </submittedName>
</protein>